<comment type="similarity">
    <text evidence="2">Belongs to the HIN-200 family.</text>
</comment>
<dbReference type="STRING" id="7897.ENSLACP00000021844"/>
<dbReference type="InterPro" id="IPR012340">
    <property type="entry name" value="NA-bd_OB-fold"/>
</dbReference>
<dbReference type="Pfam" id="PF02760">
    <property type="entry name" value="HIN"/>
    <property type="match status" value="1"/>
</dbReference>
<dbReference type="PANTHER" id="PTHR12200:SF25">
    <property type="entry name" value="PYRIN AND HIN DOMAIN-CONTAINING PROTEIN 1"/>
    <property type="match status" value="1"/>
</dbReference>
<proteinExistence type="inferred from homology"/>
<dbReference type="Bgee" id="ENSLACG00000022387">
    <property type="expression patterns" value="Expressed in pectoral fin and 1 other cell type or tissue"/>
</dbReference>
<protein>
    <recommendedName>
        <fullName evidence="4">HIN-200 domain-containing protein</fullName>
    </recommendedName>
</protein>
<dbReference type="GO" id="GO:0005654">
    <property type="term" value="C:nucleoplasm"/>
    <property type="evidence" value="ECO:0007669"/>
    <property type="project" value="TreeGrafter"/>
</dbReference>
<dbReference type="GO" id="GO:0035458">
    <property type="term" value="P:cellular response to interferon-beta"/>
    <property type="evidence" value="ECO:0007669"/>
    <property type="project" value="InterPro"/>
</dbReference>
<reference evidence="6" key="1">
    <citation type="submission" date="2011-08" db="EMBL/GenBank/DDBJ databases">
        <title>The draft genome of Latimeria chalumnae.</title>
        <authorList>
            <person name="Di Palma F."/>
            <person name="Alfoldi J."/>
            <person name="Johnson J."/>
            <person name="Berlin A."/>
            <person name="Gnerre S."/>
            <person name="Jaffe D."/>
            <person name="MacCallum I."/>
            <person name="Young S."/>
            <person name="Walker B.J."/>
            <person name="Lander E."/>
            <person name="Lindblad-Toh K."/>
        </authorList>
    </citation>
    <scope>NUCLEOTIDE SEQUENCE [LARGE SCALE GENOMIC DNA]</scope>
    <source>
        <strain evidence="6">Wild caught</strain>
    </source>
</reference>
<dbReference type="Gene3D" id="2.40.50.140">
    <property type="entry name" value="Nucleic acid-binding proteins"/>
    <property type="match status" value="2"/>
</dbReference>
<dbReference type="PROSITE" id="PS50834">
    <property type="entry name" value="HIN_200"/>
    <property type="match status" value="1"/>
</dbReference>
<dbReference type="Ensembl" id="ENSLACT00000025046.1">
    <property type="protein sequence ID" value="ENSLACP00000021844.1"/>
    <property type="gene ID" value="ENSLACG00000022387.1"/>
</dbReference>
<dbReference type="GO" id="GO:0003690">
    <property type="term" value="F:double-stranded DNA binding"/>
    <property type="evidence" value="ECO:0007669"/>
    <property type="project" value="TreeGrafter"/>
</dbReference>
<evidence type="ECO:0000256" key="1">
    <source>
        <dbReference type="ARBA" id="ARBA00004123"/>
    </source>
</evidence>
<dbReference type="eggNOG" id="ENOG502QTQS">
    <property type="taxonomic scope" value="Eukaryota"/>
</dbReference>
<dbReference type="GO" id="GO:0002218">
    <property type="term" value="P:activation of innate immune response"/>
    <property type="evidence" value="ECO:0007669"/>
    <property type="project" value="InterPro"/>
</dbReference>
<dbReference type="InterPro" id="IPR040205">
    <property type="entry name" value="HIN-200"/>
</dbReference>
<dbReference type="FunCoup" id="M3XGI8">
    <property type="interactions" value="203"/>
</dbReference>
<dbReference type="GO" id="GO:0005829">
    <property type="term" value="C:cytosol"/>
    <property type="evidence" value="ECO:0007669"/>
    <property type="project" value="TreeGrafter"/>
</dbReference>
<dbReference type="InParanoid" id="M3XGI8"/>
<keyword evidence="6" id="KW-1185">Reference proteome</keyword>
<accession>M3XGI8</accession>
<dbReference type="PANTHER" id="PTHR12200">
    <property type="entry name" value="INTERFERON-INDUCIBLE PROTEIN AIM2 FAMILY MEMBER"/>
    <property type="match status" value="1"/>
</dbReference>
<evidence type="ECO:0000259" key="4">
    <source>
        <dbReference type="PROSITE" id="PS50834"/>
    </source>
</evidence>
<dbReference type="SUPFAM" id="SSF159141">
    <property type="entry name" value="HIN-2000 domain-like"/>
    <property type="match status" value="2"/>
</dbReference>
<evidence type="ECO:0000256" key="2">
    <source>
        <dbReference type="ARBA" id="ARBA00008647"/>
    </source>
</evidence>
<comment type="subcellular location">
    <subcellularLocation>
        <location evidence="1">Nucleus</location>
    </subcellularLocation>
</comment>
<evidence type="ECO:0000313" key="5">
    <source>
        <dbReference type="Ensembl" id="ENSLACP00000021844.1"/>
    </source>
</evidence>
<dbReference type="InterPro" id="IPR004021">
    <property type="entry name" value="HIN200/IF120x"/>
</dbReference>
<name>M3XGI8_LATCH</name>
<dbReference type="EMBL" id="AFYH01158786">
    <property type="status" value="NOT_ANNOTATED_CDS"/>
    <property type="molecule type" value="Genomic_DNA"/>
</dbReference>
<evidence type="ECO:0000256" key="3">
    <source>
        <dbReference type="ARBA" id="ARBA00023242"/>
    </source>
</evidence>
<feature type="domain" description="HIN-200" evidence="4">
    <location>
        <begin position="1"/>
        <end position="199"/>
    </location>
</feature>
<evidence type="ECO:0000313" key="6">
    <source>
        <dbReference type="Proteomes" id="UP000008672"/>
    </source>
</evidence>
<reference evidence="5" key="3">
    <citation type="submission" date="2025-09" db="UniProtKB">
        <authorList>
            <consortium name="Ensembl"/>
        </authorList>
    </citation>
    <scope>IDENTIFICATION</scope>
</reference>
<dbReference type="GeneTree" id="ENSGT00730000113485"/>
<reference evidence="5" key="2">
    <citation type="submission" date="2025-08" db="UniProtKB">
        <authorList>
            <consortium name="Ensembl"/>
        </authorList>
    </citation>
    <scope>IDENTIFICATION</scope>
</reference>
<dbReference type="HOGENOM" id="CLU_1274826_0_0_1"/>
<sequence>MNHGEEVKDQSLKVKVIKSFKNFKCKYRNTDKSIFYAILADDSDFIIAKVIDRKGKKDFSKGASIIFTNFKYWNGILEMTEYTKLEKLTGPPVEVPMKIREKAKKGILLEEVKKLPLETIVSGLFNVNKWRKVKNGYILTAEDETGKMDIAIFNQVDQIILKDNKKMHFLGFKVDMFEPNQYEKKLQLKSTSQSFVQVMFLYSYN</sequence>
<organism evidence="5 6">
    <name type="scientific">Latimeria chalumnae</name>
    <name type="common">Coelacanth</name>
    <dbReference type="NCBI Taxonomy" id="7897"/>
    <lineage>
        <taxon>Eukaryota</taxon>
        <taxon>Metazoa</taxon>
        <taxon>Chordata</taxon>
        <taxon>Craniata</taxon>
        <taxon>Vertebrata</taxon>
        <taxon>Euteleostomi</taxon>
        <taxon>Coelacanthiformes</taxon>
        <taxon>Coelacanthidae</taxon>
        <taxon>Latimeria</taxon>
    </lineage>
</organism>
<dbReference type="OMA" id="MKCKEGD"/>
<dbReference type="Proteomes" id="UP000008672">
    <property type="component" value="Unassembled WGS sequence"/>
</dbReference>
<keyword evidence="3" id="KW-0539">Nucleus</keyword>
<dbReference type="AlphaFoldDB" id="M3XGI8"/>